<name>A0A7K1UQG5_9NOCA</name>
<dbReference type="RefSeq" id="WP_157355310.1">
    <property type="nucleotide sequence ID" value="NZ_WRPP01000001.1"/>
</dbReference>
<dbReference type="AlphaFoldDB" id="A0A7K1UQG5"/>
<sequence length="68" mass="7465">MGIIDSGVCLSSFQVHWSPQDAEFIARSDRYPGLVARNEWSSLAAVDELIELIEQQGRQPHSAGRPAA</sequence>
<keyword evidence="2" id="KW-1185">Reference proteome</keyword>
<reference evidence="1 2" key="1">
    <citation type="submission" date="2019-12" db="EMBL/GenBank/DDBJ databases">
        <title>Nocardia sp. nov. ET3-3 isolated from soil.</title>
        <authorList>
            <person name="Kanchanasin P."/>
            <person name="Tanasupawat S."/>
            <person name="Yuki M."/>
            <person name="Kudo T."/>
        </authorList>
    </citation>
    <scope>NUCLEOTIDE SEQUENCE [LARGE SCALE GENOMIC DNA]</scope>
    <source>
        <strain evidence="1 2">ET3-3</strain>
    </source>
</reference>
<gene>
    <name evidence="1" type="ORF">GPX89_04730</name>
</gene>
<organism evidence="1 2">
    <name type="scientific">Nocardia terrae</name>
    <dbReference type="NCBI Taxonomy" id="2675851"/>
    <lineage>
        <taxon>Bacteria</taxon>
        <taxon>Bacillati</taxon>
        <taxon>Actinomycetota</taxon>
        <taxon>Actinomycetes</taxon>
        <taxon>Mycobacteriales</taxon>
        <taxon>Nocardiaceae</taxon>
        <taxon>Nocardia</taxon>
    </lineage>
</organism>
<comment type="caution">
    <text evidence="1">The sequence shown here is derived from an EMBL/GenBank/DDBJ whole genome shotgun (WGS) entry which is preliminary data.</text>
</comment>
<protein>
    <submittedName>
        <fullName evidence="1">Uncharacterized protein</fullName>
    </submittedName>
</protein>
<dbReference type="Proteomes" id="UP000466794">
    <property type="component" value="Unassembled WGS sequence"/>
</dbReference>
<accession>A0A7K1UQG5</accession>
<evidence type="ECO:0000313" key="2">
    <source>
        <dbReference type="Proteomes" id="UP000466794"/>
    </source>
</evidence>
<proteinExistence type="predicted"/>
<evidence type="ECO:0000313" key="1">
    <source>
        <dbReference type="EMBL" id="MVU76547.1"/>
    </source>
</evidence>
<dbReference type="EMBL" id="WRPP01000001">
    <property type="protein sequence ID" value="MVU76547.1"/>
    <property type="molecule type" value="Genomic_DNA"/>
</dbReference>